<feature type="region of interest" description="Disordered" evidence="1">
    <location>
        <begin position="106"/>
        <end position="132"/>
    </location>
</feature>
<keyword evidence="2" id="KW-0732">Signal</keyword>
<organism evidence="3 4">
    <name type="scientific">Blastopirellula marina DSM 3645</name>
    <dbReference type="NCBI Taxonomy" id="314230"/>
    <lineage>
        <taxon>Bacteria</taxon>
        <taxon>Pseudomonadati</taxon>
        <taxon>Planctomycetota</taxon>
        <taxon>Planctomycetia</taxon>
        <taxon>Pirellulales</taxon>
        <taxon>Pirellulaceae</taxon>
        <taxon>Blastopirellula</taxon>
    </lineage>
</organism>
<evidence type="ECO:0000256" key="1">
    <source>
        <dbReference type="SAM" id="MobiDB-lite"/>
    </source>
</evidence>
<dbReference type="PRINTS" id="PR01228">
    <property type="entry name" value="EGGSHELL"/>
</dbReference>
<gene>
    <name evidence="3" type="ORF">DSM3645_11776</name>
</gene>
<evidence type="ECO:0000256" key="2">
    <source>
        <dbReference type="SAM" id="SignalP"/>
    </source>
</evidence>
<comment type="caution">
    <text evidence="3">The sequence shown here is derived from an EMBL/GenBank/DDBJ whole genome shotgun (WGS) entry which is preliminary data.</text>
</comment>
<feature type="signal peptide" evidence="2">
    <location>
        <begin position="1"/>
        <end position="27"/>
    </location>
</feature>
<proteinExistence type="predicted"/>
<reference evidence="3 4" key="1">
    <citation type="submission" date="2006-02" db="EMBL/GenBank/DDBJ databases">
        <authorList>
            <person name="Amann R."/>
            <person name="Ferriera S."/>
            <person name="Johnson J."/>
            <person name="Kravitz S."/>
            <person name="Halpern A."/>
            <person name="Remington K."/>
            <person name="Beeson K."/>
            <person name="Tran B."/>
            <person name="Rogers Y.-H."/>
            <person name="Friedman R."/>
            <person name="Venter J.C."/>
        </authorList>
    </citation>
    <scope>NUCLEOTIDE SEQUENCE [LARGE SCALE GENOMIC DNA]</scope>
    <source>
        <strain evidence="3 4">DSM 3645</strain>
    </source>
</reference>
<feature type="chain" id="PRO_5002663660" evidence="2">
    <location>
        <begin position="28"/>
        <end position="289"/>
    </location>
</feature>
<accession>A3ZRC5</accession>
<evidence type="ECO:0000313" key="3">
    <source>
        <dbReference type="EMBL" id="EAQ80694.1"/>
    </source>
</evidence>
<dbReference type="Proteomes" id="UP000004358">
    <property type="component" value="Unassembled WGS sequence"/>
</dbReference>
<dbReference type="HOGENOM" id="CLU_955359_0_0_0"/>
<protein>
    <submittedName>
        <fullName evidence="3">Uncharacterized protein</fullName>
    </submittedName>
</protein>
<name>A3ZRC5_9BACT</name>
<dbReference type="EMBL" id="AANZ01000007">
    <property type="protein sequence ID" value="EAQ80694.1"/>
    <property type="molecule type" value="Genomic_DNA"/>
</dbReference>
<dbReference type="eggNOG" id="ENOG5030EBB">
    <property type="taxonomic scope" value="Bacteria"/>
</dbReference>
<dbReference type="STRING" id="314230.DSM3645_11776"/>
<sequence length="289" mass="29545">MKVQLVQRLAMTLALIASLTFSVRAIAADDATGRFADAEEVNMFQGIKDGVLDVKFIPMNAEKGTFIITNKTAKKLKVEMPSAFAGVPLAQFGGGGGGFGGGQGGGGGGGFGGGQGGGGGNQGAGGGGGGFGGGQGGGGGGFGGGQGGGGGGGFFNLMPEKTQKVKYEGVCLDHGLEDPNPKIPYEVVPIEQYTTKPGVGTLLHMLGSGKIDQRVAQATAWHLNNDMSWEELAAKSIKHLDGRVEPYFSRKEIVTAMQATQFVEKYEAEMKQKAKTAPSSGESFSTSVE</sequence>
<dbReference type="AlphaFoldDB" id="A3ZRC5"/>
<dbReference type="RefSeq" id="WP_002650251.1">
    <property type="nucleotide sequence ID" value="NZ_CH672376.1"/>
</dbReference>
<evidence type="ECO:0000313" key="4">
    <source>
        <dbReference type="Proteomes" id="UP000004358"/>
    </source>
</evidence>